<dbReference type="SMART" id="SM00471">
    <property type="entry name" value="HDc"/>
    <property type="match status" value="1"/>
</dbReference>
<dbReference type="InterPro" id="IPR002073">
    <property type="entry name" value="PDEase_catalytic_dom"/>
</dbReference>
<proteinExistence type="inferred from homology"/>
<dbReference type="AlphaFoldDB" id="A0A1E4SMR5"/>
<feature type="region of interest" description="Disordered" evidence="4">
    <location>
        <begin position="340"/>
        <end position="359"/>
    </location>
</feature>
<evidence type="ECO:0000256" key="2">
    <source>
        <dbReference type="ARBA" id="ARBA00022801"/>
    </source>
</evidence>
<dbReference type="OrthoDB" id="546632at2759"/>
<evidence type="ECO:0000259" key="5">
    <source>
        <dbReference type="PROSITE" id="PS51845"/>
    </source>
</evidence>
<dbReference type="GO" id="GO:0007165">
    <property type="term" value="P:signal transduction"/>
    <property type="evidence" value="ECO:0007669"/>
    <property type="project" value="InterPro"/>
</dbReference>
<dbReference type="GeneID" id="30980696"/>
<dbReference type="InterPro" id="IPR023174">
    <property type="entry name" value="PDEase_CS"/>
</dbReference>
<sequence>MAELISLGDLPHGYDSIVHHDTVLFSTFAELIANLFSRSNSEADTNHPLVVIIDEPEHPSQDLLQTLSFNAKVLLLKYFFGHLNTIIIKPSQVSDPALVAQLNDAITRVNELIGDRISRIQTWTGTGDSKINEFHFFKQTYEAARFDINEVICTMSYTLNNHANKSHVCTDHIIQLKDLILKEIDFRSLLSQNSPQHLSKLCHLVGHWSFPAHELTNDDLVYCVYIMIQYALKQVEKIIESSSCSSLKDFHVPSPNELLGFVFMVRDTYRSGNPFHNFRHAVDVMQACFHFLIRLNCLPPFKQLEINPKADELVYIDIEERKLDINEELIPLFGYRGPSASSSSSSNSSNSTLASTNTPRLNPLQTLGIVVAALGHDVGHPGLTNAFMIKHEAPTSLIFNERSVLELFHSSVFINKILVVNWPSLLKVHTEGENEEPFLIKDLIVSSILATDMAEHFEYIHKLNGLKGDAPHDNRMVKLISSLLIKCADISNVARPLRVSSQWALVLGREFEEVASLERRINLGATSLEDVSYTRVPVQFEQVLKQAPELHKGQIFFINTFAENLFNNIAELLPELKFACGIIKENKEFWLGRAQ</sequence>
<dbReference type="PROSITE" id="PS00126">
    <property type="entry name" value="PDEASE_I_1"/>
    <property type="match status" value="1"/>
</dbReference>
<keyword evidence="1 3" id="KW-0479">Metal-binding</keyword>
<accession>A0A1E4SMR5</accession>
<evidence type="ECO:0000256" key="4">
    <source>
        <dbReference type="SAM" id="MobiDB-lite"/>
    </source>
</evidence>
<dbReference type="Pfam" id="PF00233">
    <property type="entry name" value="PDEase_I"/>
    <property type="match status" value="1"/>
</dbReference>
<dbReference type="RefSeq" id="XP_020065946.1">
    <property type="nucleotide sequence ID" value="XM_020206559.1"/>
</dbReference>
<dbReference type="GO" id="GO:0046872">
    <property type="term" value="F:metal ion binding"/>
    <property type="evidence" value="ECO:0007669"/>
    <property type="project" value="UniProtKB-KW"/>
</dbReference>
<comment type="cofactor">
    <cofactor evidence="3">
        <name>a divalent metal cation</name>
        <dbReference type="ChEBI" id="CHEBI:60240"/>
    </cofactor>
    <text evidence="3">Binds 2 divalent metal cations per subunit. Site 1 may preferentially bind zinc ions, while site 2 has a preference for magnesium and/or manganese ions.</text>
</comment>
<dbReference type="STRING" id="984487.A0A1E4SMR5"/>
<dbReference type="CDD" id="cd00077">
    <property type="entry name" value="HDc"/>
    <property type="match status" value="1"/>
</dbReference>
<dbReference type="SUPFAM" id="SSF109604">
    <property type="entry name" value="HD-domain/PDEase-like"/>
    <property type="match status" value="1"/>
</dbReference>
<evidence type="ECO:0000313" key="6">
    <source>
        <dbReference type="EMBL" id="ODV80824.1"/>
    </source>
</evidence>
<dbReference type="InterPro" id="IPR003607">
    <property type="entry name" value="HD/PDEase_dom"/>
</dbReference>
<evidence type="ECO:0000313" key="7">
    <source>
        <dbReference type="Proteomes" id="UP000094285"/>
    </source>
</evidence>
<protein>
    <recommendedName>
        <fullName evidence="3">Phosphodiesterase</fullName>
        <ecNumber evidence="3">3.1.4.-</ecNumber>
    </recommendedName>
</protein>
<name>A0A1E4SMR5_9ASCO</name>
<organism evidence="6 7">
    <name type="scientific">Suhomyces tanzawaensis NRRL Y-17324</name>
    <dbReference type="NCBI Taxonomy" id="984487"/>
    <lineage>
        <taxon>Eukaryota</taxon>
        <taxon>Fungi</taxon>
        <taxon>Dikarya</taxon>
        <taxon>Ascomycota</taxon>
        <taxon>Saccharomycotina</taxon>
        <taxon>Pichiomycetes</taxon>
        <taxon>Debaryomycetaceae</taxon>
        <taxon>Suhomyces</taxon>
    </lineage>
</organism>
<dbReference type="Proteomes" id="UP000094285">
    <property type="component" value="Unassembled WGS sequence"/>
</dbReference>
<feature type="compositionally biased region" description="Low complexity" evidence="4">
    <location>
        <begin position="340"/>
        <end position="358"/>
    </location>
</feature>
<feature type="domain" description="PDEase" evidence="5">
    <location>
        <begin position="182"/>
        <end position="595"/>
    </location>
</feature>
<comment type="similarity">
    <text evidence="3">Belongs to the cyclic nucleotide phosphodiesterase family.</text>
</comment>
<dbReference type="EC" id="3.1.4.-" evidence="3"/>
<dbReference type="PROSITE" id="PS51845">
    <property type="entry name" value="PDEASE_I_2"/>
    <property type="match status" value="1"/>
</dbReference>
<dbReference type="GO" id="GO:0004114">
    <property type="term" value="F:3',5'-cyclic-nucleotide phosphodiesterase activity"/>
    <property type="evidence" value="ECO:0007669"/>
    <property type="project" value="InterPro"/>
</dbReference>
<dbReference type="EMBL" id="KV453910">
    <property type="protein sequence ID" value="ODV80824.1"/>
    <property type="molecule type" value="Genomic_DNA"/>
</dbReference>
<dbReference type="PANTHER" id="PTHR11347">
    <property type="entry name" value="CYCLIC NUCLEOTIDE PHOSPHODIESTERASE"/>
    <property type="match status" value="1"/>
</dbReference>
<evidence type="ECO:0000256" key="1">
    <source>
        <dbReference type="ARBA" id="ARBA00022723"/>
    </source>
</evidence>
<dbReference type="Gene3D" id="1.10.1300.10">
    <property type="entry name" value="3'5'-cyclic nucleotide phosphodiesterase, catalytic domain"/>
    <property type="match status" value="1"/>
</dbReference>
<reference evidence="7" key="1">
    <citation type="submission" date="2016-05" db="EMBL/GenBank/DDBJ databases">
        <title>Comparative genomics of biotechnologically important yeasts.</title>
        <authorList>
            <consortium name="DOE Joint Genome Institute"/>
            <person name="Riley R."/>
            <person name="Haridas S."/>
            <person name="Wolfe K.H."/>
            <person name="Lopes M.R."/>
            <person name="Hittinger C.T."/>
            <person name="Goker M."/>
            <person name="Salamov A."/>
            <person name="Wisecaver J."/>
            <person name="Long T.M."/>
            <person name="Aerts A.L."/>
            <person name="Barry K."/>
            <person name="Choi C."/>
            <person name="Clum A."/>
            <person name="Coughlan A.Y."/>
            <person name="Deshpande S."/>
            <person name="Douglass A.P."/>
            <person name="Hanson S.J."/>
            <person name="Klenk H.-P."/>
            <person name="Labutti K."/>
            <person name="Lapidus A."/>
            <person name="Lindquist E."/>
            <person name="Lipzen A."/>
            <person name="Meier-Kolthoff J.P."/>
            <person name="Ohm R.A."/>
            <person name="Otillar R.P."/>
            <person name="Pangilinan J."/>
            <person name="Peng Y."/>
            <person name="Rokas A."/>
            <person name="Rosa C.A."/>
            <person name="Scheuner C."/>
            <person name="Sibirny A.A."/>
            <person name="Slot J.C."/>
            <person name="Stielow J.B."/>
            <person name="Sun H."/>
            <person name="Kurtzman C.P."/>
            <person name="Blackwell M."/>
            <person name="Grigoriev I.V."/>
            <person name="Jeffries T.W."/>
        </authorList>
    </citation>
    <scope>NUCLEOTIDE SEQUENCE [LARGE SCALE GENOMIC DNA]</scope>
    <source>
        <strain evidence="7">NRRL Y-17324</strain>
    </source>
</reference>
<gene>
    <name evidence="6" type="ORF">CANTADRAFT_20387</name>
</gene>
<keyword evidence="2 3" id="KW-0378">Hydrolase</keyword>
<keyword evidence="7" id="KW-1185">Reference proteome</keyword>
<dbReference type="InterPro" id="IPR036971">
    <property type="entry name" value="PDEase_catalytic_dom_sf"/>
</dbReference>
<evidence type="ECO:0000256" key="3">
    <source>
        <dbReference type="RuleBase" id="RU363067"/>
    </source>
</evidence>